<dbReference type="Pfam" id="PF13560">
    <property type="entry name" value="HTH_31"/>
    <property type="match status" value="1"/>
</dbReference>
<dbReference type="EMBL" id="CP163431">
    <property type="protein sequence ID" value="XDQ05594.1"/>
    <property type="molecule type" value="Genomic_DNA"/>
</dbReference>
<dbReference type="GO" id="GO:0003677">
    <property type="term" value="F:DNA binding"/>
    <property type="evidence" value="ECO:0007669"/>
    <property type="project" value="InterPro"/>
</dbReference>
<feature type="region of interest" description="Disordered" evidence="1">
    <location>
        <begin position="188"/>
        <end position="217"/>
    </location>
</feature>
<dbReference type="InterPro" id="IPR001387">
    <property type="entry name" value="Cro/C1-type_HTH"/>
</dbReference>
<dbReference type="InterPro" id="IPR010982">
    <property type="entry name" value="Lambda_DNA-bd_dom_sf"/>
</dbReference>
<evidence type="ECO:0000256" key="1">
    <source>
        <dbReference type="SAM" id="MobiDB-lite"/>
    </source>
</evidence>
<sequence length="420" mass="44294">MPSWDATHPGATVSGEANDKDVEEFAALLRRLKARTDRSYGQLARRLNMNASTLHRYCVGEAVPLDFAPVERFAALCGATPEERVELHRFWILAVAARQRRREAGTTGAAGATAPVAEGAPERVAEELPAGPAEEPVPDAGDPPVAAAAVATGPAARSLWSRRRLALTAAAVCAVLAVWGTLSAVSTHDTAKSKGGAGTGAGANTGATSGTSPSAVPAPLTWTADSQAWEIGCDHDYVIDKAPKDVPPPPVQQDAGAWAATQHAVHGGQTNVEISVQGRSSTAVVLEALRVRVVGRTAPAPGTAYSMAQGCGGDITPRYFGVNLDAHRPLVKPEPGSDTGRKVPVAHLPYRVSATDPEVLLVKARTGTCDCRWYLELDWSSQGRTGTLRVDDHGKPFRTSSIKGLRHLWYSSNGWVPYDS</sequence>
<reference evidence="2" key="1">
    <citation type="submission" date="2024-07" db="EMBL/GenBank/DDBJ databases">
        <authorList>
            <person name="Yu S.T."/>
        </authorList>
    </citation>
    <scope>NUCLEOTIDE SEQUENCE</scope>
    <source>
        <strain evidence="2">R08</strain>
    </source>
</reference>
<feature type="region of interest" description="Disordered" evidence="1">
    <location>
        <begin position="104"/>
        <end position="146"/>
    </location>
</feature>
<feature type="compositionally biased region" description="Low complexity" evidence="1">
    <location>
        <begin position="105"/>
        <end position="119"/>
    </location>
</feature>
<dbReference type="SUPFAM" id="SSF47413">
    <property type="entry name" value="lambda repressor-like DNA-binding domains"/>
    <property type="match status" value="1"/>
</dbReference>
<dbReference type="RefSeq" id="WP_369190758.1">
    <property type="nucleotide sequence ID" value="NZ_CP163431.1"/>
</dbReference>
<organism evidence="2">
    <name type="scientific">Streptomyces sp. R08</name>
    <dbReference type="NCBI Taxonomy" id="3238624"/>
    <lineage>
        <taxon>Bacteria</taxon>
        <taxon>Bacillati</taxon>
        <taxon>Actinomycetota</taxon>
        <taxon>Actinomycetes</taxon>
        <taxon>Kitasatosporales</taxon>
        <taxon>Streptomycetaceae</taxon>
        <taxon>Streptomyces</taxon>
    </lineage>
</organism>
<feature type="compositionally biased region" description="Low complexity" evidence="1">
    <location>
        <begin position="127"/>
        <end position="146"/>
    </location>
</feature>
<name>A0AB39MHT7_9ACTN</name>
<dbReference type="AlphaFoldDB" id="A0AB39MHT7"/>
<protein>
    <submittedName>
        <fullName evidence="2">Helix-turn-helix domain-containing protein</fullName>
    </submittedName>
</protein>
<accession>A0AB39MHT7</accession>
<gene>
    <name evidence="2" type="ORF">AB5J58_37975</name>
</gene>
<dbReference type="CDD" id="cd00093">
    <property type="entry name" value="HTH_XRE"/>
    <property type="match status" value="1"/>
</dbReference>
<evidence type="ECO:0000313" key="2">
    <source>
        <dbReference type="EMBL" id="XDQ05594.1"/>
    </source>
</evidence>
<proteinExistence type="predicted"/>